<accession>A0A1S8N3R1</accession>
<evidence type="ECO:0008006" key="4">
    <source>
        <dbReference type="Google" id="ProtNLM"/>
    </source>
</evidence>
<evidence type="ECO:0000256" key="1">
    <source>
        <dbReference type="SAM" id="Coils"/>
    </source>
</evidence>
<protein>
    <recommendedName>
        <fullName evidence="4">GYF domain-containing protein</fullName>
    </recommendedName>
</protein>
<keyword evidence="1" id="KW-0175">Coiled coil</keyword>
<feature type="coiled-coil region" evidence="1">
    <location>
        <begin position="329"/>
        <end position="356"/>
    </location>
</feature>
<comment type="caution">
    <text evidence="2">The sequence shown here is derived from an EMBL/GenBank/DDBJ whole genome shotgun (WGS) entry which is preliminary data.</text>
</comment>
<sequence length="912" mass="106906">MGNELRYKESIKKAYISGQITSSKTREILNAKAKLFNIDEDQAKAIEDNIISTYSNLENLIIALSNDNRLSYQEFEEIKSISKDLDIEESEVDDIITKLGFTIIKYMDNNKIERMIENNCKVEKESNFKIIEDIKIEYPKDTNKCKHIIYFNEGVEKAYINFTQTLYEIKNKDDFNFRYIKEKYEDTVVNFIKEYYTYLLQNKFIAQDGIEMVTFMNSVSAENVIKNFLQAINELNSNSEYEIQAFKNNSSNSFGNNSIMVGNILQMATYNIGAQIFNGLGSSIQNAHFKSEIDKKIYNHIVDAIPSFIEMCVSTTINNFIYGVNILFRDNIREQVEEIINNKEKAKSLIENLKLTRKTNSADENLNLILESIKLYPFIADEYLQLLKILNIKNNSSKLELLQLAYDNLVELNEEEKIIEAYNEIIQKEYCKKLHKYIRNIISIEEINDFKQMYNLKNDAILALAEYSELGKFISNINFDNIDEGSKKILTEQFFIKNKTKNIDEVRKKLADFQRMCCIGKCYFDIELERYGTILSNLNLQDYTIEKKQELLVQAYNSIKKMEEDDDFKITLIKDIRSILNLNKKYVLEEEMKLFGKLMSATQEDETWIKRKQKMLNLYDLFYDIMRDPFGDCFSKCTDKNFTTGRVLNDVITKMRENDDEPIFSCLEKTLVFTPKQGFVISLKSISSYMWDRLILIQDIHSIEYEEEKFVNTQGDISCNVSIRITTLDGRANRLNGIYYLKDMDGFCVFLVKCLQYVNPNIIIIDKTDRLSEVLDNNIHLTTDGTDIVRVSYIDLLTSDKILKKDSEIFAWKEGLKDWMPLKLFLKEMSGENKEESNINENAAKFEQINIDFKGKQIYLGNSEETFGPYQEDEIVNVLYRKGFDPKETYIWYEGLENWMSMNEHLNYFIML</sequence>
<reference evidence="2 3" key="1">
    <citation type="submission" date="2016-05" db="EMBL/GenBank/DDBJ databases">
        <title>Microbial solvent formation.</title>
        <authorList>
            <person name="Poehlein A."/>
            <person name="Montoya Solano J.D."/>
            <person name="Flitsch S."/>
            <person name="Krabben P."/>
            <person name="Duerre P."/>
            <person name="Daniel R."/>
        </authorList>
    </citation>
    <scope>NUCLEOTIDE SEQUENCE [LARGE SCALE GENOMIC DNA]</scope>
    <source>
        <strain evidence="2 3">L1-8</strain>
    </source>
</reference>
<dbReference type="EMBL" id="LZYZ01000005">
    <property type="protein sequence ID" value="OOM11146.1"/>
    <property type="molecule type" value="Genomic_DNA"/>
</dbReference>
<gene>
    <name evidence="2" type="ORF">CLOSAC_26890</name>
</gene>
<dbReference type="AlphaFoldDB" id="A0A1S8N3R1"/>
<proteinExistence type="predicted"/>
<organism evidence="2 3">
    <name type="scientific">Clostridium saccharobutylicum</name>
    <dbReference type="NCBI Taxonomy" id="169679"/>
    <lineage>
        <taxon>Bacteria</taxon>
        <taxon>Bacillati</taxon>
        <taxon>Bacillota</taxon>
        <taxon>Clostridia</taxon>
        <taxon>Eubacteriales</taxon>
        <taxon>Clostridiaceae</taxon>
        <taxon>Clostridium</taxon>
    </lineage>
</organism>
<name>A0A1S8N3R1_CLOSA</name>
<dbReference type="Proteomes" id="UP000191154">
    <property type="component" value="Unassembled WGS sequence"/>
</dbReference>
<evidence type="ECO:0000313" key="2">
    <source>
        <dbReference type="EMBL" id="OOM11146.1"/>
    </source>
</evidence>
<dbReference type="RefSeq" id="WP_077865860.1">
    <property type="nucleotide sequence ID" value="NZ_LZYZ01000005.1"/>
</dbReference>
<evidence type="ECO:0000313" key="3">
    <source>
        <dbReference type="Proteomes" id="UP000191154"/>
    </source>
</evidence>